<keyword evidence="11 15" id="KW-0239">DNA-directed DNA polymerase</keyword>
<comment type="subunit">
    <text evidence="15">Monomer.</text>
</comment>
<dbReference type="Gene3D" id="1.10.150.20">
    <property type="entry name" value="5' to 3' exonuclease, C-terminal subdomain"/>
    <property type="match status" value="1"/>
</dbReference>
<feature type="compositionally biased region" description="Polar residues" evidence="16">
    <location>
        <begin position="1"/>
        <end position="12"/>
    </location>
</feature>
<dbReference type="PANTHER" id="PTHR11076">
    <property type="entry name" value="DNA REPAIR POLYMERASE UMUC / TRANSFERASE FAMILY MEMBER"/>
    <property type="match status" value="1"/>
</dbReference>
<keyword evidence="13 15" id="KW-0234">DNA repair</keyword>
<comment type="catalytic activity">
    <reaction evidence="14 15">
        <text>DNA(n) + a 2'-deoxyribonucleoside 5'-triphosphate = DNA(n+1) + diphosphate</text>
        <dbReference type="Rhea" id="RHEA:22508"/>
        <dbReference type="Rhea" id="RHEA-COMP:17339"/>
        <dbReference type="Rhea" id="RHEA-COMP:17340"/>
        <dbReference type="ChEBI" id="CHEBI:33019"/>
        <dbReference type="ChEBI" id="CHEBI:61560"/>
        <dbReference type="ChEBI" id="CHEBI:173112"/>
        <dbReference type="EC" id="2.7.7.7"/>
    </reaction>
</comment>
<evidence type="ECO:0000256" key="12">
    <source>
        <dbReference type="ARBA" id="ARBA00023125"/>
    </source>
</evidence>
<dbReference type="FunFam" id="3.40.1170.60:FF:000001">
    <property type="entry name" value="DNA polymerase IV"/>
    <property type="match status" value="1"/>
</dbReference>
<dbReference type="InterPro" id="IPR017961">
    <property type="entry name" value="DNA_pol_Y-fam_little_finger"/>
</dbReference>
<keyword evidence="19" id="KW-1185">Reference proteome</keyword>
<dbReference type="HAMAP" id="MF_01113">
    <property type="entry name" value="DNApol_IV"/>
    <property type="match status" value="1"/>
</dbReference>
<evidence type="ECO:0000256" key="4">
    <source>
        <dbReference type="ARBA" id="ARBA00022490"/>
    </source>
</evidence>
<evidence type="ECO:0000256" key="3">
    <source>
        <dbReference type="ARBA" id="ARBA00022457"/>
    </source>
</evidence>
<comment type="function">
    <text evidence="15">Poorly processive, error-prone DNA polymerase involved in untargeted mutagenesis. Copies undamaged DNA at stalled replication forks, which arise in vivo from mismatched or misaligned primer ends. These misaligned primers can be extended by PolIV. Exhibits no 3'-5' exonuclease (proofreading) activity. May be involved in translesional synthesis, in conjunction with the beta clamp from PolIII.</text>
</comment>
<dbReference type="AlphaFoldDB" id="A0A1H5TF00"/>
<dbReference type="Gene3D" id="3.30.70.270">
    <property type="match status" value="1"/>
</dbReference>
<keyword evidence="5 15" id="KW-0808">Transferase</keyword>
<dbReference type="PANTHER" id="PTHR11076:SF33">
    <property type="entry name" value="DNA POLYMERASE KAPPA"/>
    <property type="match status" value="1"/>
</dbReference>
<dbReference type="GO" id="GO:0006281">
    <property type="term" value="P:DNA repair"/>
    <property type="evidence" value="ECO:0007669"/>
    <property type="project" value="UniProtKB-UniRule"/>
</dbReference>
<evidence type="ECO:0000256" key="10">
    <source>
        <dbReference type="ARBA" id="ARBA00022842"/>
    </source>
</evidence>
<evidence type="ECO:0000256" key="7">
    <source>
        <dbReference type="ARBA" id="ARBA00022705"/>
    </source>
</evidence>
<dbReference type="RefSeq" id="WP_327333265.1">
    <property type="nucleotide sequence ID" value="NZ_FNVA01000001.1"/>
</dbReference>
<dbReference type="InterPro" id="IPR001126">
    <property type="entry name" value="UmuC"/>
</dbReference>
<dbReference type="GO" id="GO:0003887">
    <property type="term" value="F:DNA-directed DNA polymerase activity"/>
    <property type="evidence" value="ECO:0007669"/>
    <property type="project" value="UniProtKB-UniRule"/>
</dbReference>
<gene>
    <name evidence="15" type="primary">dinB</name>
    <name evidence="18" type="ORF">SAMN05421819_0561</name>
</gene>
<proteinExistence type="inferred from homology"/>
<dbReference type="SUPFAM" id="SSF56672">
    <property type="entry name" value="DNA/RNA polymerases"/>
    <property type="match status" value="1"/>
</dbReference>
<dbReference type="EC" id="2.7.7.7" evidence="15"/>
<evidence type="ECO:0000313" key="18">
    <source>
        <dbReference type="EMBL" id="SEF60597.1"/>
    </source>
</evidence>
<comment type="subcellular location">
    <subcellularLocation>
        <location evidence="1 15">Cytoplasm</location>
    </subcellularLocation>
</comment>
<evidence type="ECO:0000259" key="17">
    <source>
        <dbReference type="PROSITE" id="PS50173"/>
    </source>
</evidence>
<dbReference type="SUPFAM" id="SSF100879">
    <property type="entry name" value="Lesion bypass DNA polymerase (Y-family), little finger domain"/>
    <property type="match status" value="1"/>
</dbReference>
<keyword evidence="12 15" id="KW-0238">DNA-binding</keyword>
<reference evidence="18 19" key="1">
    <citation type="submission" date="2016-10" db="EMBL/GenBank/DDBJ databases">
        <authorList>
            <person name="de Groot N.N."/>
        </authorList>
    </citation>
    <scope>NUCLEOTIDE SEQUENCE [LARGE SCALE GENOMIC DNA]</scope>
    <source>
        <strain evidence="18 19">DSM 22489</strain>
    </source>
</reference>
<evidence type="ECO:0000256" key="13">
    <source>
        <dbReference type="ARBA" id="ARBA00023204"/>
    </source>
</evidence>
<evidence type="ECO:0000256" key="5">
    <source>
        <dbReference type="ARBA" id="ARBA00022679"/>
    </source>
</evidence>
<dbReference type="Proteomes" id="UP000236728">
    <property type="component" value="Unassembled WGS sequence"/>
</dbReference>
<feature type="binding site" evidence="15">
    <location>
        <position position="36"/>
    </location>
    <ligand>
        <name>Mg(2+)</name>
        <dbReference type="ChEBI" id="CHEBI:18420"/>
    </ligand>
</feature>
<dbReference type="NCBIfam" id="NF002677">
    <property type="entry name" value="PRK02406.1"/>
    <property type="match status" value="1"/>
</dbReference>
<dbReference type="CDD" id="cd03586">
    <property type="entry name" value="PolY_Pol_IV_kappa"/>
    <property type="match status" value="1"/>
</dbReference>
<dbReference type="InterPro" id="IPR036775">
    <property type="entry name" value="DNA_pol_Y-fam_lit_finger_sf"/>
</dbReference>
<protein>
    <recommendedName>
        <fullName evidence="15">DNA polymerase IV</fullName>
        <shortName evidence="15">Pol IV</shortName>
        <ecNumber evidence="15">2.7.7.7</ecNumber>
    </recommendedName>
</protein>
<dbReference type="InterPro" id="IPR050116">
    <property type="entry name" value="DNA_polymerase-Y"/>
</dbReference>
<evidence type="ECO:0000256" key="15">
    <source>
        <dbReference type="HAMAP-Rule" id="MF_01113"/>
    </source>
</evidence>
<accession>A0A1H5TF00</accession>
<feature type="binding site" evidence="15">
    <location>
        <position position="130"/>
    </location>
    <ligand>
        <name>Mg(2+)</name>
        <dbReference type="ChEBI" id="CHEBI:18420"/>
    </ligand>
</feature>
<keyword evidence="4 15" id="KW-0963">Cytoplasm</keyword>
<keyword evidence="8 15" id="KW-0479">Metal-binding</keyword>
<evidence type="ECO:0000256" key="9">
    <source>
        <dbReference type="ARBA" id="ARBA00022763"/>
    </source>
</evidence>
<evidence type="ECO:0000256" key="16">
    <source>
        <dbReference type="SAM" id="MobiDB-lite"/>
    </source>
</evidence>
<evidence type="ECO:0000256" key="14">
    <source>
        <dbReference type="ARBA" id="ARBA00049244"/>
    </source>
</evidence>
<evidence type="ECO:0000256" key="1">
    <source>
        <dbReference type="ARBA" id="ARBA00004496"/>
    </source>
</evidence>
<keyword evidence="9 15" id="KW-0227">DNA damage</keyword>
<dbReference type="EMBL" id="FNVA01000001">
    <property type="protein sequence ID" value="SEF60597.1"/>
    <property type="molecule type" value="Genomic_DNA"/>
</dbReference>
<name>A0A1H5TF00_9BACT</name>
<dbReference type="GO" id="GO:0006261">
    <property type="term" value="P:DNA-templated DNA replication"/>
    <property type="evidence" value="ECO:0007669"/>
    <property type="project" value="UniProtKB-UniRule"/>
</dbReference>
<organism evidence="18 19">
    <name type="scientific">Bryocella elongata</name>
    <dbReference type="NCBI Taxonomy" id="863522"/>
    <lineage>
        <taxon>Bacteria</taxon>
        <taxon>Pseudomonadati</taxon>
        <taxon>Acidobacteriota</taxon>
        <taxon>Terriglobia</taxon>
        <taxon>Terriglobales</taxon>
        <taxon>Acidobacteriaceae</taxon>
        <taxon>Bryocella</taxon>
    </lineage>
</organism>
<evidence type="ECO:0000256" key="2">
    <source>
        <dbReference type="ARBA" id="ARBA00010945"/>
    </source>
</evidence>
<dbReference type="GO" id="GO:0009432">
    <property type="term" value="P:SOS response"/>
    <property type="evidence" value="ECO:0007669"/>
    <property type="project" value="TreeGrafter"/>
</dbReference>
<dbReference type="PROSITE" id="PS50173">
    <property type="entry name" value="UMUC"/>
    <property type="match status" value="1"/>
</dbReference>
<evidence type="ECO:0000313" key="19">
    <source>
        <dbReference type="Proteomes" id="UP000236728"/>
    </source>
</evidence>
<dbReference type="InterPro" id="IPR053848">
    <property type="entry name" value="IMS_HHH_1"/>
</dbReference>
<dbReference type="Pfam" id="PF00817">
    <property type="entry name" value="IMS"/>
    <property type="match status" value="1"/>
</dbReference>
<dbReference type="GO" id="GO:0003684">
    <property type="term" value="F:damaged DNA binding"/>
    <property type="evidence" value="ECO:0007669"/>
    <property type="project" value="InterPro"/>
</dbReference>
<feature type="site" description="Substrate discrimination" evidence="15">
    <location>
        <position position="41"/>
    </location>
</feature>
<dbReference type="GO" id="GO:0000287">
    <property type="term" value="F:magnesium ion binding"/>
    <property type="evidence" value="ECO:0007669"/>
    <property type="project" value="UniProtKB-UniRule"/>
</dbReference>
<dbReference type="Pfam" id="PF11799">
    <property type="entry name" value="IMS_C"/>
    <property type="match status" value="1"/>
</dbReference>
<feature type="domain" description="UmuC" evidence="17">
    <location>
        <begin position="32"/>
        <end position="212"/>
    </location>
</feature>
<keyword evidence="10 15" id="KW-0460">Magnesium</keyword>
<dbReference type="InterPro" id="IPR043128">
    <property type="entry name" value="Rev_trsase/Diguanyl_cyclase"/>
</dbReference>
<evidence type="ECO:0000256" key="11">
    <source>
        <dbReference type="ARBA" id="ARBA00022932"/>
    </source>
</evidence>
<keyword evidence="3 15" id="KW-0515">Mutator protein</keyword>
<comment type="cofactor">
    <cofactor evidence="15">
        <name>Mg(2+)</name>
        <dbReference type="ChEBI" id="CHEBI:18420"/>
    </cofactor>
    <text evidence="15">Binds 2 magnesium ions per subunit.</text>
</comment>
<keyword evidence="6 15" id="KW-0548">Nucleotidyltransferase</keyword>
<comment type="similarity">
    <text evidence="2 15">Belongs to the DNA polymerase type-Y family.</text>
</comment>
<dbReference type="InterPro" id="IPR022880">
    <property type="entry name" value="DNApol_IV"/>
</dbReference>
<feature type="active site" evidence="15">
    <location>
        <position position="131"/>
    </location>
</feature>
<dbReference type="InterPro" id="IPR043502">
    <property type="entry name" value="DNA/RNA_pol_sf"/>
</dbReference>
<keyword evidence="7 15" id="KW-0235">DNA replication</keyword>
<evidence type="ECO:0000256" key="6">
    <source>
        <dbReference type="ARBA" id="ARBA00022695"/>
    </source>
</evidence>
<dbReference type="Pfam" id="PF21999">
    <property type="entry name" value="IMS_HHH_1"/>
    <property type="match status" value="1"/>
</dbReference>
<dbReference type="GO" id="GO:0042276">
    <property type="term" value="P:error-prone translesion synthesis"/>
    <property type="evidence" value="ECO:0007669"/>
    <property type="project" value="TreeGrafter"/>
</dbReference>
<feature type="region of interest" description="Disordered" evidence="16">
    <location>
        <begin position="1"/>
        <end position="25"/>
    </location>
</feature>
<dbReference type="Gene3D" id="3.30.1490.100">
    <property type="entry name" value="DNA polymerase, Y-family, little finger domain"/>
    <property type="match status" value="1"/>
</dbReference>
<dbReference type="Gene3D" id="3.40.1170.60">
    <property type="match status" value="1"/>
</dbReference>
<evidence type="ECO:0000256" key="8">
    <source>
        <dbReference type="ARBA" id="ARBA00022723"/>
    </source>
</evidence>
<sequence>MDDSPIANSSHALQREPEDSLLHSQQPPLRKIVHVDMDAFYASVEQRDDPTLRGKPVVVAWRGLRSVVCAASYEARRFGVRSAMPAVRAERLCPEAIFLPPDFTRYKAVSQAVREIFGRHTDLIEPLSLDEAYLDVTANKTGLPTATRVASLIRQQIRSELNLTASAGVAPNKFLAKVASDWRKPDGLFVIQPHEVLGFLRDLPIGRIPGVGKVTEEHLAKAGIRTVGDVQGKSLAELEAEFGRYGHRLFDYARGIDHSPVIPNRVRKQISAEDTFPDDVPLHATVEALRKLAERVWIASRANIRGARTIVLKLKTKEFQSLTRSLTPTAMPGSSEELANAAITMFERVPLGDNQLYRLIGIGLANFQTDDEPPLFAAIPNDDDSSDIPLDSGLD</sequence>
<dbReference type="GO" id="GO:0005829">
    <property type="term" value="C:cytosol"/>
    <property type="evidence" value="ECO:0007669"/>
    <property type="project" value="TreeGrafter"/>
</dbReference>